<protein>
    <submittedName>
        <fullName evidence="3">Peptidoglycan DD-metalloendopeptidase family protein</fullName>
    </submittedName>
</protein>
<dbReference type="GeneID" id="98659883"/>
<dbReference type="PANTHER" id="PTHR21666">
    <property type="entry name" value="PEPTIDASE-RELATED"/>
    <property type="match status" value="1"/>
</dbReference>
<evidence type="ECO:0000259" key="2">
    <source>
        <dbReference type="Pfam" id="PF24032"/>
    </source>
</evidence>
<dbReference type="InterPro" id="IPR011055">
    <property type="entry name" value="Dup_hybrid_motif"/>
</dbReference>
<keyword evidence="4" id="KW-1185">Reference proteome</keyword>
<dbReference type="RefSeq" id="WP_227600518.1">
    <property type="nucleotide sequence ID" value="NZ_JAJEPX010000013.1"/>
</dbReference>
<dbReference type="InterPro" id="IPR056937">
    <property type="entry name" value="YqbQ/XkdQ"/>
</dbReference>
<dbReference type="AlphaFoldDB" id="A0AAW4VUQ3"/>
<dbReference type="CDD" id="cd12797">
    <property type="entry name" value="M23_peptidase"/>
    <property type="match status" value="1"/>
</dbReference>
<reference evidence="3 4" key="1">
    <citation type="submission" date="2021-10" db="EMBL/GenBank/DDBJ databases">
        <title>Anaerobic single-cell dispensing facilitates the cultivation of human gut bacteria.</title>
        <authorList>
            <person name="Afrizal A."/>
        </authorList>
    </citation>
    <scope>NUCLEOTIDE SEQUENCE [LARGE SCALE GENOMIC DNA]</scope>
    <source>
        <strain evidence="3 4">CLA-AA-H270</strain>
    </source>
</reference>
<dbReference type="GO" id="GO:0004222">
    <property type="term" value="F:metalloendopeptidase activity"/>
    <property type="evidence" value="ECO:0007669"/>
    <property type="project" value="TreeGrafter"/>
</dbReference>
<organism evidence="3 4">
    <name type="scientific">Agathobaculum butyriciproducens</name>
    <dbReference type="NCBI Taxonomy" id="1628085"/>
    <lineage>
        <taxon>Bacteria</taxon>
        <taxon>Bacillati</taxon>
        <taxon>Bacillota</taxon>
        <taxon>Clostridia</taxon>
        <taxon>Eubacteriales</taxon>
        <taxon>Butyricicoccaceae</taxon>
        <taxon>Agathobaculum</taxon>
    </lineage>
</organism>
<accession>A0AAW4VUQ3</accession>
<comment type="caution">
    <text evidence="3">The sequence shown here is derived from an EMBL/GenBank/DDBJ whole genome shotgun (WGS) entry which is preliminary data.</text>
</comment>
<name>A0AAW4VUQ3_9FIRM</name>
<evidence type="ECO:0000259" key="1">
    <source>
        <dbReference type="Pfam" id="PF01551"/>
    </source>
</evidence>
<dbReference type="SUPFAM" id="SSF51261">
    <property type="entry name" value="Duplicated hybrid motif"/>
    <property type="match status" value="1"/>
</dbReference>
<dbReference type="SUPFAM" id="SSF69279">
    <property type="entry name" value="Phage tail proteins"/>
    <property type="match status" value="1"/>
</dbReference>
<dbReference type="EMBL" id="JAJEPX010000013">
    <property type="protein sequence ID" value="MCC2176649.1"/>
    <property type="molecule type" value="Genomic_DNA"/>
</dbReference>
<dbReference type="InterPro" id="IPR016047">
    <property type="entry name" value="M23ase_b-sheet_dom"/>
</dbReference>
<feature type="domain" description="M23ase beta-sheet core" evidence="1">
    <location>
        <begin position="30"/>
        <end position="124"/>
    </location>
</feature>
<dbReference type="CDD" id="cd14667">
    <property type="entry name" value="3D_containing_proteins"/>
    <property type="match status" value="1"/>
</dbReference>
<sequence>MGKYVWPCPSYSRISSGYGNRTCPFHGKEFHDGVDLAAASGAPILAFGPGTVTKSGWNGGYGNYISIDHGGGLMSFYGHASALYVKQGAKVTAGQKIAAVGTTGSSTGCHLHFGMHKNGSSVNPLNYVSSGDTLAKYSGSKSSGTATNTVKALFTAYYPANNAMEGGFLDALGNRLDPSKHTCAAPPSVPFGTKVTVQGTGTALDGVTYTVNDRSGMIQIESGVYHFDLLMSSNAECNRWGKKYGKVVIGGSGGSSGSTSSGTSTEKEKKDITTVVVKSVTGAAGTRKEILRDVPSCQMPGAELIIQNKNGQLQQPMIEGDIVWETTRSGAASSLTFTVVKDDTLNFHEGNPVSFRFNGANVFYGYVFKKSRSDNRLIKVTAYDQLRYFKNKDTISYVNKTYADVLKMLAADYGLKVGTVTDTKYKIPQRIEEGTLFDMLGNASDLTIINTGKVYVLYDDFGKLCLKPYESLLLPLYIDEDTAQGYSYTSSIDSDVYNRIKLAWDNDETGVREVHVMNNTASQSKWGTLQYYEKLDNALNTADLQTKAKALMNYYNVIHRELTMQKVFGDVRARAGTSVCVGMGLGDINIKNYMCVEKAKHTFSNGLYTMDLYLSGIRGEFSA</sequence>
<evidence type="ECO:0000313" key="4">
    <source>
        <dbReference type="Proteomes" id="UP001298753"/>
    </source>
</evidence>
<dbReference type="InterPro" id="IPR050570">
    <property type="entry name" value="Cell_wall_metabolism_enzyme"/>
</dbReference>
<dbReference type="InterPro" id="IPR059180">
    <property type="entry name" value="3D_YorM"/>
</dbReference>
<dbReference type="Pfam" id="PF24032">
    <property type="entry name" value="YQBQ"/>
    <property type="match status" value="1"/>
</dbReference>
<dbReference type="Gene3D" id="2.70.70.10">
    <property type="entry name" value="Glucose Permease (Domain IIA)"/>
    <property type="match status" value="1"/>
</dbReference>
<dbReference type="Pfam" id="PF01551">
    <property type="entry name" value="Peptidase_M23"/>
    <property type="match status" value="1"/>
</dbReference>
<evidence type="ECO:0000313" key="3">
    <source>
        <dbReference type="EMBL" id="MCC2176649.1"/>
    </source>
</evidence>
<proteinExistence type="predicted"/>
<gene>
    <name evidence="3" type="ORF">LKD22_05865</name>
</gene>
<feature type="domain" description="YqbQ/XkdQ" evidence="2">
    <location>
        <begin position="322"/>
        <end position="614"/>
    </location>
</feature>
<dbReference type="PANTHER" id="PTHR21666:SF270">
    <property type="entry name" value="MUREIN HYDROLASE ACTIVATOR ENVC"/>
    <property type="match status" value="1"/>
</dbReference>
<dbReference type="Proteomes" id="UP001298753">
    <property type="component" value="Unassembled WGS sequence"/>
</dbReference>